<comment type="cofactor">
    <cofactor evidence="1">
        <name>Mg(2+)</name>
        <dbReference type="ChEBI" id="CHEBI:18420"/>
    </cofactor>
</comment>
<dbReference type="Gene3D" id="3.20.20.120">
    <property type="entry name" value="Enolase-like C-terminal domain"/>
    <property type="match status" value="1"/>
</dbReference>
<dbReference type="InterPro" id="IPR013341">
    <property type="entry name" value="Mandelate_racemase_N_dom"/>
</dbReference>
<reference evidence="5" key="1">
    <citation type="journal article" date="2014" name="Int. J. Syst. Evol. Microbiol.">
        <title>Complete genome sequence of Corynebacterium casei LMG S-19264T (=DSM 44701T), isolated from a smear-ripened cheese.</title>
        <authorList>
            <consortium name="US DOE Joint Genome Institute (JGI-PGF)"/>
            <person name="Walter F."/>
            <person name="Albersmeier A."/>
            <person name="Kalinowski J."/>
            <person name="Ruckert C."/>
        </authorList>
    </citation>
    <scope>NUCLEOTIDE SEQUENCE</scope>
    <source>
        <strain evidence="5">JCM 17820</strain>
    </source>
</reference>
<dbReference type="EMBL" id="BMOU01000003">
    <property type="protein sequence ID" value="GGN95094.1"/>
    <property type="molecule type" value="Genomic_DNA"/>
</dbReference>
<dbReference type="Gene3D" id="3.30.390.10">
    <property type="entry name" value="Enolase-like, N-terminal domain"/>
    <property type="match status" value="1"/>
</dbReference>
<dbReference type="InterPro" id="IPR018110">
    <property type="entry name" value="Mandel_Rmase/mucon_lact_enz_CS"/>
</dbReference>
<keyword evidence="2" id="KW-0479">Metal-binding</keyword>
<dbReference type="PANTHER" id="PTHR13794:SF58">
    <property type="entry name" value="MITOCHONDRIAL ENOLASE SUPERFAMILY MEMBER 1"/>
    <property type="match status" value="1"/>
</dbReference>
<dbReference type="PANTHER" id="PTHR13794">
    <property type="entry name" value="ENOLASE SUPERFAMILY, MANDELATE RACEMASE"/>
    <property type="match status" value="1"/>
</dbReference>
<dbReference type="GO" id="GO:0016836">
    <property type="term" value="F:hydro-lyase activity"/>
    <property type="evidence" value="ECO:0007669"/>
    <property type="project" value="TreeGrafter"/>
</dbReference>
<sequence length="372" mass="40808">MEITDVRTVKLGAEMERPIQNARATMEVRASAFVLVETDVGLTGIGEGYGPNPAVVETVVEEILRPVLLGEDPLDIEHLWQRMLTDGGYFDQKGHVIAAISGVDLALWDLAGKYHDAPVYELLGGATRDDPSVRAYANDLYWDDPEKMADRAAEYADRGFQGVKIHIGRSREADERRVRAITDRVEECALMVDANCGYDEAEAVQVGDMLESYDVHWYEEPVRPHAHDAYSALAAELRVPIAGGENEYTKWGFRQLLQPTPVDQLLPNVTRCGGLTEARKIVALAETFGVGVSPHSFSTGVNLAASLHLLGCSPACEWIEWDVTPYPLIDELLVSDVDVDADGYVAPPSDPGLGVELPDRVLDRYDLSSVSS</sequence>
<evidence type="ECO:0000256" key="3">
    <source>
        <dbReference type="ARBA" id="ARBA00022842"/>
    </source>
</evidence>
<dbReference type="AlphaFoldDB" id="A0A830GKM8"/>
<dbReference type="GO" id="GO:0016052">
    <property type="term" value="P:carbohydrate catabolic process"/>
    <property type="evidence" value="ECO:0007669"/>
    <property type="project" value="TreeGrafter"/>
</dbReference>
<protein>
    <submittedName>
        <fullName evidence="5">Mandelate racemase</fullName>
    </submittedName>
</protein>
<dbReference type="InterPro" id="IPR029017">
    <property type="entry name" value="Enolase-like_N"/>
</dbReference>
<feature type="domain" description="Mandelate racemase/muconate lactonizing enzyme C-terminal" evidence="4">
    <location>
        <begin position="145"/>
        <end position="240"/>
    </location>
</feature>
<gene>
    <name evidence="5" type="ORF">GCM10009030_22170</name>
</gene>
<dbReference type="PROSITE" id="PS00908">
    <property type="entry name" value="MR_MLE_1"/>
    <property type="match status" value="1"/>
</dbReference>
<dbReference type="SMART" id="SM00922">
    <property type="entry name" value="MR_MLE"/>
    <property type="match status" value="1"/>
</dbReference>
<evidence type="ECO:0000256" key="2">
    <source>
        <dbReference type="ARBA" id="ARBA00022723"/>
    </source>
</evidence>
<dbReference type="InterPro" id="IPR046945">
    <property type="entry name" value="RHMD-like"/>
</dbReference>
<evidence type="ECO:0000259" key="4">
    <source>
        <dbReference type="SMART" id="SM00922"/>
    </source>
</evidence>
<dbReference type="SUPFAM" id="SSF54826">
    <property type="entry name" value="Enolase N-terminal domain-like"/>
    <property type="match status" value="1"/>
</dbReference>
<organism evidence="5 6">
    <name type="scientific">Haloarcula pellucida</name>
    <dbReference type="NCBI Taxonomy" id="1427151"/>
    <lineage>
        <taxon>Archaea</taxon>
        <taxon>Methanobacteriati</taxon>
        <taxon>Methanobacteriota</taxon>
        <taxon>Stenosarchaea group</taxon>
        <taxon>Halobacteria</taxon>
        <taxon>Halobacteriales</taxon>
        <taxon>Haloarculaceae</taxon>
        <taxon>Haloarcula</taxon>
    </lineage>
</organism>
<evidence type="ECO:0000313" key="5">
    <source>
        <dbReference type="EMBL" id="GGN95094.1"/>
    </source>
</evidence>
<dbReference type="SUPFAM" id="SSF51604">
    <property type="entry name" value="Enolase C-terminal domain-like"/>
    <property type="match status" value="1"/>
</dbReference>
<dbReference type="GO" id="GO:0009063">
    <property type="term" value="P:amino acid catabolic process"/>
    <property type="evidence" value="ECO:0007669"/>
    <property type="project" value="InterPro"/>
</dbReference>
<keyword evidence="3" id="KW-0460">Magnesium</keyword>
<name>A0A830GKM8_9EURY</name>
<keyword evidence="6" id="KW-1185">Reference proteome</keyword>
<dbReference type="CDD" id="cd03316">
    <property type="entry name" value="MR_like"/>
    <property type="match status" value="1"/>
</dbReference>
<dbReference type="InterPro" id="IPR036849">
    <property type="entry name" value="Enolase-like_C_sf"/>
</dbReference>
<dbReference type="InterPro" id="IPR029065">
    <property type="entry name" value="Enolase_C-like"/>
</dbReference>
<dbReference type="SFLD" id="SFLDS00001">
    <property type="entry name" value="Enolase"/>
    <property type="match status" value="1"/>
</dbReference>
<dbReference type="Proteomes" id="UP000605784">
    <property type="component" value="Unassembled WGS sequence"/>
</dbReference>
<accession>A0A830GKM8</accession>
<evidence type="ECO:0000256" key="1">
    <source>
        <dbReference type="ARBA" id="ARBA00001946"/>
    </source>
</evidence>
<dbReference type="GO" id="GO:0000287">
    <property type="term" value="F:magnesium ion binding"/>
    <property type="evidence" value="ECO:0007669"/>
    <property type="project" value="TreeGrafter"/>
</dbReference>
<comment type="caution">
    <text evidence="5">The sequence shown here is derived from an EMBL/GenBank/DDBJ whole genome shotgun (WGS) entry which is preliminary data.</text>
</comment>
<dbReference type="Pfam" id="PF13378">
    <property type="entry name" value="MR_MLE_C"/>
    <property type="match status" value="1"/>
</dbReference>
<proteinExistence type="predicted"/>
<reference evidence="5" key="2">
    <citation type="submission" date="2020-09" db="EMBL/GenBank/DDBJ databases">
        <authorList>
            <person name="Sun Q."/>
            <person name="Ohkuma M."/>
        </authorList>
    </citation>
    <scope>NUCLEOTIDE SEQUENCE</scope>
    <source>
        <strain evidence="5">JCM 17820</strain>
    </source>
</reference>
<dbReference type="Pfam" id="PF02746">
    <property type="entry name" value="MR_MLE_N"/>
    <property type="match status" value="1"/>
</dbReference>
<dbReference type="InterPro" id="IPR013342">
    <property type="entry name" value="Mandelate_racemase_C"/>
</dbReference>
<dbReference type="RefSeq" id="WP_188997470.1">
    <property type="nucleotide sequence ID" value="NZ_BMOU01000003.1"/>
</dbReference>
<evidence type="ECO:0000313" key="6">
    <source>
        <dbReference type="Proteomes" id="UP000605784"/>
    </source>
</evidence>